<feature type="transmembrane region" description="Helical" evidence="3">
    <location>
        <begin position="291"/>
        <end position="314"/>
    </location>
</feature>
<feature type="transmembrane region" description="Helical" evidence="3">
    <location>
        <begin position="252"/>
        <end position="270"/>
    </location>
</feature>
<keyword evidence="4" id="KW-1185">Reference proteome</keyword>
<feature type="transmembrane region" description="Helical" evidence="3">
    <location>
        <begin position="208"/>
        <end position="232"/>
    </location>
</feature>
<dbReference type="GO" id="GO:0032259">
    <property type="term" value="P:methylation"/>
    <property type="evidence" value="ECO:0007669"/>
    <property type="project" value="UniProtKB-KW"/>
</dbReference>
<keyword evidence="3" id="KW-1133">Transmembrane helix</keyword>
<keyword evidence="2" id="KW-0808">Transferase</keyword>
<dbReference type="PANTHER" id="PTHR13370">
    <property type="entry name" value="RNA METHYLASE-RELATED"/>
    <property type="match status" value="1"/>
</dbReference>
<dbReference type="Proteomes" id="UP000887565">
    <property type="component" value="Unplaced"/>
</dbReference>
<dbReference type="AlphaFoldDB" id="A0A915L7Q3"/>
<name>A0A915L7Q3_ROMCU</name>
<proteinExistence type="predicted"/>
<protein>
    <submittedName>
        <fullName evidence="5">Uncharacterized protein</fullName>
    </submittedName>
</protein>
<dbReference type="PANTHER" id="PTHR13370:SF3">
    <property type="entry name" value="TRNA (GUANINE(10)-N2)-METHYLTRANSFERASE HOMOLOG"/>
    <property type="match status" value="1"/>
</dbReference>
<evidence type="ECO:0000313" key="4">
    <source>
        <dbReference type="Proteomes" id="UP000887565"/>
    </source>
</evidence>
<dbReference type="GO" id="GO:0008168">
    <property type="term" value="F:methyltransferase activity"/>
    <property type="evidence" value="ECO:0007669"/>
    <property type="project" value="UniProtKB-KW"/>
</dbReference>
<evidence type="ECO:0000256" key="1">
    <source>
        <dbReference type="ARBA" id="ARBA00022603"/>
    </source>
</evidence>
<keyword evidence="3" id="KW-0472">Membrane</keyword>
<evidence type="ECO:0000256" key="2">
    <source>
        <dbReference type="ARBA" id="ARBA00022679"/>
    </source>
</evidence>
<evidence type="ECO:0000256" key="3">
    <source>
        <dbReference type="SAM" id="Phobius"/>
    </source>
</evidence>
<evidence type="ECO:0000313" key="5">
    <source>
        <dbReference type="WBParaSite" id="nRc.2.0.1.t46847-RA"/>
    </source>
</evidence>
<dbReference type="GO" id="GO:0005737">
    <property type="term" value="C:cytoplasm"/>
    <property type="evidence" value="ECO:0007669"/>
    <property type="project" value="TreeGrafter"/>
</dbReference>
<reference evidence="5" key="1">
    <citation type="submission" date="2022-11" db="UniProtKB">
        <authorList>
            <consortium name="WormBaseParasite"/>
        </authorList>
    </citation>
    <scope>IDENTIFICATION</scope>
</reference>
<sequence length="354" mass="40974">MAAEQLRIGGRLVYWLPILYKDHDDSSIPRHSALTLIFKCEQKLSSSHGRLLICMEKINNAKPDNKAYVLRYSFEEITLRDQTSVKGHLYLPFRTERNGMQWTESNRTKGIFSVCAVWLEPERFKLLIRYVPFDRKKLCFALQKDETDGVHWHMARVAGAVFMGETFTFWKWAKSSNNAMQAPTIALWTVCTINDENDEKFITMNFKIVLPFCIAWLVLHAVYLAKTGFYLGETIYHPKKQTFFNWLIQGDALASTLIGCTWIAFPNLILQKQVKFTLDPTHFLVSRCFGVLLFSTHFFSTHAICCGILAAQIYSQVAYRQWWTRGHWIGASLFSIWTGLVVWAALQQNLNKFA</sequence>
<feature type="transmembrane region" description="Helical" evidence="3">
    <location>
        <begin position="326"/>
        <end position="346"/>
    </location>
</feature>
<dbReference type="WBParaSite" id="nRc.2.0.1.t46847-RA">
    <property type="protein sequence ID" value="nRc.2.0.1.t46847-RA"/>
    <property type="gene ID" value="nRc.2.0.1.g46847"/>
</dbReference>
<keyword evidence="3" id="KW-0812">Transmembrane</keyword>
<organism evidence="4 5">
    <name type="scientific">Romanomermis culicivorax</name>
    <name type="common">Nematode worm</name>
    <dbReference type="NCBI Taxonomy" id="13658"/>
    <lineage>
        <taxon>Eukaryota</taxon>
        <taxon>Metazoa</taxon>
        <taxon>Ecdysozoa</taxon>
        <taxon>Nematoda</taxon>
        <taxon>Enoplea</taxon>
        <taxon>Dorylaimia</taxon>
        <taxon>Mermithida</taxon>
        <taxon>Mermithoidea</taxon>
        <taxon>Mermithidae</taxon>
        <taxon>Romanomermis</taxon>
    </lineage>
</organism>
<keyword evidence="1" id="KW-0489">Methyltransferase</keyword>
<accession>A0A915L7Q3</accession>